<protein>
    <submittedName>
        <fullName evidence="2">Uncharacterized protein</fullName>
    </submittedName>
</protein>
<dbReference type="AlphaFoldDB" id="A0A2P5BWJ7"/>
<feature type="transmembrane region" description="Helical" evidence="1">
    <location>
        <begin position="12"/>
        <end position="30"/>
    </location>
</feature>
<keyword evidence="1" id="KW-0812">Transmembrane</keyword>
<gene>
    <name evidence="2" type="ORF">PanWU01x14_204030</name>
</gene>
<evidence type="ECO:0000313" key="3">
    <source>
        <dbReference type="Proteomes" id="UP000237105"/>
    </source>
</evidence>
<dbReference type="EMBL" id="JXTB01000210">
    <property type="protein sequence ID" value="PON53172.1"/>
    <property type="molecule type" value="Genomic_DNA"/>
</dbReference>
<keyword evidence="1" id="KW-1133">Transmembrane helix</keyword>
<dbReference type="Proteomes" id="UP000237105">
    <property type="component" value="Unassembled WGS sequence"/>
</dbReference>
<keyword evidence="3" id="KW-1185">Reference proteome</keyword>
<evidence type="ECO:0000313" key="2">
    <source>
        <dbReference type="EMBL" id="PON53172.1"/>
    </source>
</evidence>
<reference evidence="3" key="1">
    <citation type="submission" date="2016-06" db="EMBL/GenBank/DDBJ databases">
        <title>Parallel loss of symbiosis genes in relatives of nitrogen-fixing non-legume Parasponia.</title>
        <authorList>
            <person name="Van Velzen R."/>
            <person name="Holmer R."/>
            <person name="Bu F."/>
            <person name="Rutten L."/>
            <person name="Van Zeijl A."/>
            <person name="Liu W."/>
            <person name="Santuari L."/>
            <person name="Cao Q."/>
            <person name="Sharma T."/>
            <person name="Shen D."/>
            <person name="Roswanjaya Y."/>
            <person name="Wardhani T."/>
            <person name="Kalhor M.S."/>
            <person name="Jansen J."/>
            <person name="Van den Hoogen J."/>
            <person name="Gungor B."/>
            <person name="Hartog M."/>
            <person name="Hontelez J."/>
            <person name="Verver J."/>
            <person name="Yang W.-C."/>
            <person name="Schijlen E."/>
            <person name="Repin R."/>
            <person name="Schilthuizen M."/>
            <person name="Schranz E."/>
            <person name="Heidstra R."/>
            <person name="Miyata K."/>
            <person name="Fedorova E."/>
            <person name="Kohlen W."/>
            <person name="Bisseling T."/>
            <person name="Smit S."/>
            <person name="Geurts R."/>
        </authorList>
    </citation>
    <scope>NUCLEOTIDE SEQUENCE [LARGE SCALE GENOMIC DNA]</scope>
    <source>
        <strain evidence="3">cv. WU1-14</strain>
    </source>
</reference>
<accession>A0A2P5BWJ7</accession>
<name>A0A2P5BWJ7_PARAD</name>
<sequence length="40" mass="4655">MSYVIGTYGRRHNFSTLCVLIINSTIYIWTCEKCRTIAQV</sequence>
<comment type="caution">
    <text evidence="2">The sequence shown here is derived from an EMBL/GenBank/DDBJ whole genome shotgun (WGS) entry which is preliminary data.</text>
</comment>
<keyword evidence="1" id="KW-0472">Membrane</keyword>
<evidence type="ECO:0000256" key="1">
    <source>
        <dbReference type="SAM" id="Phobius"/>
    </source>
</evidence>
<organism evidence="2 3">
    <name type="scientific">Parasponia andersonii</name>
    <name type="common">Sponia andersonii</name>
    <dbReference type="NCBI Taxonomy" id="3476"/>
    <lineage>
        <taxon>Eukaryota</taxon>
        <taxon>Viridiplantae</taxon>
        <taxon>Streptophyta</taxon>
        <taxon>Embryophyta</taxon>
        <taxon>Tracheophyta</taxon>
        <taxon>Spermatophyta</taxon>
        <taxon>Magnoliopsida</taxon>
        <taxon>eudicotyledons</taxon>
        <taxon>Gunneridae</taxon>
        <taxon>Pentapetalae</taxon>
        <taxon>rosids</taxon>
        <taxon>fabids</taxon>
        <taxon>Rosales</taxon>
        <taxon>Cannabaceae</taxon>
        <taxon>Parasponia</taxon>
    </lineage>
</organism>
<proteinExistence type="predicted"/>